<organism evidence="1 2">
    <name type="scientific">Candidatus Nitronereus thalassa</name>
    <dbReference type="NCBI Taxonomy" id="3020898"/>
    <lineage>
        <taxon>Bacteria</taxon>
        <taxon>Pseudomonadati</taxon>
        <taxon>Nitrospirota</taxon>
        <taxon>Nitrospiria</taxon>
        <taxon>Nitrospirales</taxon>
        <taxon>Nitrospiraceae</taxon>
        <taxon>Candidatus Nitronereus</taxon>
    </lineage>
</organism>
<sequence>MNGARVKLGRIFIGTSGWHYPHWVGPFYPKTMPTSEFISYYSRHFHTVEINNTFYHLPSVETFEAWGKGTPKHFLFACKGSRFITHMKKLKDPEASVQKFFDAIQGLGPKLGPVLFQLPPRWKVNLERLESFLKVLPGNRPFAFEFRDESWLQQETYDLLRHYHAGLCLYHLAGKVTPIEVTADFVYIRLHGPGDAYQGSYQSSVLDAWARKCVMWINAGKDVYCYFDNDEHAYAVKNALALERKVMKRLERSGISGVPKSHRST</sequence>
<gene>
    <name evidence="1" type="ORF">PPG34_17140</name>
</gene>
<accession>A0ABU3KCX0</accession>
<evidence type="ECO:0000313" key="1">
    <source>
        <dbReference type="EMBL" id="MDT7044079.1"/>
    </source>
</evidence>
<evidence type="ECO:0000313" key="2">
    <source>
        <dbReference type="Proteomes" id="UP001250932"/>
    </source>
</evidence>
<dbReference type="Proteomes" id="UP001250932">
    <property type="component" value="Unassembled WGS sequence"/>
</dbReference>
<name>A0ABU3KCX0_9BACT</name>
<dbReference type="Pfam" id="PF01904">
    <property type="entry name" value="DUF72"/>
    <property type="match status" value="1"/>
</dbReference>
<dbReference type="PANTHER" id="PTHR30348:SF4">
    <property type="entry name" value="DUF72 DOMAIN-CONTAINING PROTEIN"/>
    <property type="match status" value="1"/>
</dbReference>
<reference evidence="1 2" key="1">
    <citation type="journal article" date="2023" name="ISME J.">
        <title>Cultivation and genomic characterization of novel and ubiquitous marine nitrite-oxidizing bacteria from the Nitrospirales.</title>
        <authorList>
            <person name="Mueller A.J."/>
            <person name="Daebeler A."/>
            <person name="Herbold C.W."/>
            <person name="Kirkegaard R.H."/>
            <person name="Daims H."/>
        </authorList>
    </citation>
    <scope>NUCLEOTIDE SEQUENCE [LARGE SCALE GENOMIC DNA]</scope>
    <source>
        <strain evidence="1 2">EB</strain>
    </source>
</reference>
<proteinExistence type="predicted"/>
<dbReference type="EMBL" id="JAQOUE010000002">
    <property type="protein sequence ID" value="MDT7044079.1"/>
    <property type="molecule type" value="Genomic_DNA"/>
</dbReference>
<dbReference type="Gene3D" id="3.20.20.410">
    <property type="entry name" value="Protein of unknown function UPF0759"/>
    <property type="match status" value="1"/>
</dbReference>
<dbReference type="InterPro" id="IPR002763">
    <property type="entry name" value="DUF72"/>
</dbReference>
<dbReference type="RefSeq" id="WP_313834665.1">
    <property type="nucleotide sequence ID" value="NZ_JAQOUE010000002.1"/>
</dbReference>
<protein>
    <submittedName>
        <fullName evidence="1">DUF72 domain-containing protein</fullName>
    </submittedName>
</protein>
<comment type="caution">
    <text evidence="1">The sequence shown here is derived from an EMBL/GenBank/DDBJ whole genome shotgun (WGS) entry which is preliminary data.</text>
</comment>
<keyword evidence="2" id="KW-1185">Reference proteome</keyword>
<dbReference type="SUPFAM" id="SSF117396">
    <property type="entry name" value="TM1631-like"/>
    <property type="match status" value="1"/>
</dbReference>
<dbReference type="InterPro" id="IPR036520">
    <property type="entry name" value="UPF0759_sf"/>
</dbReference>
<dbReference type="PANTHER" id="PTHR30348">
    <property type="entry name" value="UNCHARACTERIZED PROTEIN YECE"/>
    <property type="match status" value="1"/>
</dbReference>